<dbReference type="SUPFAM" id="SSF49562">
    <property type="entry name" value="C2 domain (Calcium/lipid-binding domain, CaLB)"/>
    <property type="match status" value="1"/>
</dbReference>
<dbReference type="WBParaSite" id="GPUH_0001180701-mRNA-1">
    <property type="protein sequence ID" value="GPUH_0001180701-mRNA-1"/>
    <property type="gene ID" value="GPUH_0001180701"/>
</dbReference>
<feature type="domain" description="C2" evidence="1">
    <location>
        <begin position="113"/>
        <end position="185"/>
    </location>
</feature>
<dbReference type="EMBL" id="UYRT01078808">
    <property type="protein sequence ID" value="VDN19264.1"/>
    <property type="molecule type" value="Genomic_DNA"/>
</dbReference>
<name>A0A183DSV2_9BILA</name>
<dbReference type="InterPro" id="IPR035892">
    <property type="entry name" value="C2_domain_sf"/>
</dbReference>
<keyword evidence="3" id="KW-1185">Reference proteome</keyword>
<reference evidence="4" key="1">
    <citation type="submission" date="2016-06" db="UniProtKB">
        <authorList>
            <consortium name="WormBaseParasite"/>
        </authorList>
    </citation>
    <scope>IDENTIFICATION</scope>
</reference>
<reference evidence="2 3" key="2">
    <citation type="submission" date="2018-11" db="EMBL/GenBank/DDBJ databases">
        <authorList>
            <consortium name="Pathogen Informatics"/>
        </authorList>
    </citation>
    <scope>NUCLEOTIDE SEQUENCE [LARGE SCALE GENOMIC DNA]</scope>
</reference>
<sequence length="193" mass="22319">MIVASKAGLPVNIEKTPIPPQTQTSLKTMKPSLSQHTSFDAAIEGSPAEVYATMEKDLIHQVKLCEENRLAFTRLGDVTRVKLFETWSSVSKRDLILLRELAKRGWKPSHGYLYVKYNFSFPHDAHQIGKTKVIDATNSPVYNEKFLLTINRKMRQLQRVIKRNCLKFEVRIREPLGEKKLNLKQEKWLLLET</sequence>
<evidence type="ECO:0000259" key="1">
    <source>
        <dbReference type="Pfam" id="PF00168"/>
    </source>
</evidence>
<dbReference type="Pfam" id="PF00168">
    <property type="entry name" value="C2"/>
    <property type="match status" value="1"/>
</dbReference>
<dbReference type="Proteomes" id="UP000271098">
    <property type="component" value="Unassembled WGS sequence"/>
</dbReference>
<protein>
    <submittedName>
        <fullName evidence="4">C2 domain-containing protein</fullName>
    </submittedName>
</protein>
<evidence type="ECO:0000313" key="4">
    <source>
        <dbReference type="WBParaSite" id="GPUH_0001180701-mRNA-1"/>
    </source>
</evidence>
<dbReference type="InterPro" id="IPR039725">
    <property type="entry name" value="CC2D1A/B"/>
</dbReference>
<proteinExistence type="predicted"/>
<dbReference type="AlphaFoldDB" id="A0A183DSV2"/>
<organism evidence="4">
    <name type="scientific">Gongylonema pulchrum</name>
    <dbReference type="NCBI Taxonomy" id="637853"/>
    <lineage>
        <taxon>Eukaryota</taxon>
        <taxon>Metazoa</taxon>
        <taxon>Ecdysozoa</taxon>
        <taxon>Nematoda</taxon>
        <taxon>Chromadorea</taxon>
        <taxon>Rhabditida</taxon>
        <taxon>Spirurina</taxon>
        <taxon>Spiruromorpha</taxon>
        <taxon>Spiruroidea</taxon>
        <taxon>Gongylonematidae</taxon>
        <taxon>Gongylonema</taxon>
    </lineage>
</organism>
<dbReference type="PANTHER" id="PTHR13076">
    <property type="entry name" value="COILED-COIL AND C2 DOMAIN-CONTAINING PROTEIN 1-LIKE"/>
    <property type="match status" value="1"/>
</dbReference>
<gene>
    <name evidence="2" type="ORF">GPUH_LOCUS11793</name>
</gene>
<evidence type="ECO:0000313" key="2">
    <source>
        <dbReference type="EMBL" id="VDN19264.1"/>
    </source>
</evidence>
<dbReference type="InterPro" id="IPR000008">
    <property type="entry name" value="C2_dom"/>
</dbReference>
<dbReference type="PANTHER" id="PTHR13076:SF9">
    <property type="entry name" value="COILED-COIL AND C2 DOMAIN-CONTAINING PROTEIN 1-LIKE"/>
    <property type="match status" value="1"/>
</dbReference>
<accession>A0A183DSV2</accession>
<evidence type="ECO:0000313" key="3">
    <source>
        <dbReference type="Proteomes" id="UP000271098"/>
    </source>
</evidence>
<dbReference type="Gene3D" id="2.60.40.150">
    <property type="entry name" value="C2 domain"/>
    <property type="match status" value="1"/>
</dbReference>
<dbReference type="GO" id="GO:0001227">
    <property type="term" value="F:DNA-binding transcription repressor activity, RNA polymerase II-specific"/>
    <property type="evidence" value="ECO:0007669"/>
    <property type="project" value="InterPro"/>
</dbReference>
<dbReference type="OrthoDB" id="19996at2759"/>